<dbReference type="RefSeq" id="WP_183337419.1">
    <property type="nucleotide sequence ID" value="NZ_JACHZG010000001.1"/>
</dbReference>
<organism evidence="1 2">
    <name type="scientific">Microlunatus antarcticus</name>
    <dbReference type="NCBI Taxonomy" id="53388"/>
    <lineage>
        <taxon>Bacteria</taxon>
        <taxon>Bacillati</taxon>
        <taxon>Actinomycetota</taxon>
        <taxon>Actinomycetes</taxon>
        <taxon>Propionibacteriales</taxon>
        <taxon>Propionibacteriaceae</taxon>
        <taxon>Microlunatus</taxon>
    </lineage>
</organism>
<dbReference type="AlphaFoldDB" id="A0A7W5P738"/>
<name>A0A7W5P738_9ACTN</name>
<dbReference type="EMBL" id="JACHZG010000001">
    <property type="protein sequence ID" value="MBB3326481.1"/>
    <property type="molecule type" value="Genomic_DNA"/>
</dbReference>
<gene>
    <name evidence="1" type="ORF">FHX39_001425</name>
</gene>
<dbReference type="Proteomes" id="UP000565572">
    <property type="component" value="Unassembled WGS sequence"/>
</dbReference>
<comment type="caution">
    <text evidence="1">The sequence shown here is derived from an EMBL/GenBank/DDBJ whole genome shotgun (WGS) entry which is preliminary data.</text>
</comment>
<evidence type="ECO:0000313" key="1">
    <source>
        <dbReference type="EMBL" id="MBB3326481.1"/>
    </source>
</evidence>
<sequence length="132" mass="14763">MLLEWDAIEVTGAPSPPDLPRPWEPATCSPPGLHGELVTWLSDVADWVNTQHTWNPDTAIPACWGYHPHLVHDLAVLADHRRRAGNEPSSLLLEQWHRIILPSFLDRMRLAIGQRCAAGHQTPYTTELPADA</sequence>
<reference evidence="1 2" key="1">
    <citation type="submission" date="2020-08" db="EMBL/GenBank/DDBJ databases">
        <title>Sequencing the genomes of 1000 actinobacteria strains.</title>
        <authorList>
            <person name="Klenk H.-P."/>
        </authorList>
    </citation>
    <scope>NUCLEOTIDE SEQUENCE [LARGE SCALE GENOMIC DNA]</scope>
    <source>
        <strain evidence="1 2">DSM 11053</strain>
    </source>
</reference>
<evidence type="ECO:0000313" key="2">
    <source>
        <dbReference type="Proteomes" id="UP000565572"/>
    </source>
</evidence>
<protein>
    <submittedName>
        <fullName evidence="1">Uncharacterized protein</fullName>
    </submittedName>
</protein>
<keyword evidence="2" id="KW-1185">Reference proteome</keyword>
<proteinExistence type="predicted"/>
<accession>A0A7W5P738</accession>